<feature type="binding site" evidence="5">
    <location>
        <position position="5"/>
    </location>
    <ligand>
        <name>a purine D-ribonucleoside</name>
        <dbReference type="ChEBI" id="CHEBI:142355"/>
        <note>ligand shared between dimeric partners</note>
    </ligand>
</feature>
<evidence type="ECO:0000313" key="8">
    <source>
        <dbReference type="Proteomes" id="UP001171751"/>
    </source>
</evidence>
<comment type="similarity">
    <text evidence="1 5">Belongs to the PNP/UDP phosphorylase family.</text>
</comment>
<feature type="binding site" description="in other chain" evidence="5">
    <location>
        <position position="26"/>
    </location>
    <ligand>
        <name>phosphate</name>
        <dbReference type="ChEBI" id="CHEBI:43474"/>
        <note>ligand shared between dimeric partners</note>
    </ligand>
</feature>
<dbReference type="EMBL" id="JAUNQW010000005">
    <property type="protein sequence ID" value="MDO5457109.1"/>
    <property type="molecule type" value="Genomic_DNA"/>
</dbReference>
<evidence type="ECO:0000256" key="5">
    <source>
        <dbReference type="HAMAP-Rule" id="MF_01627"/>
    </source>
</evidence>
<keyword evidence="3 5" id="KW-0808">Transferase</keyword>
<evidence type="ECO:0000256" key="3">
    <source>
        <dbReference type="ARBA" id="ARBA00022679"/>
    </source>
</evidence>
<sequence length="237" mass="26461">MPTPHIDASHPDQIAKTVLMPGDPLRAKYIAENFLENVEQFNETRGMLGFTGTYKDKQVSVMGSGMGIPSAGIYYSELFDFYDVDCIIRIGSIGAMQEDINLKDIVVATAAHTDSNIFNGYFGNTRFAPTPDFDLIFDAKQKSDELGLTTHFGTVKSSDEFYGNEEEIYFDRLRHFGVLGAEMETAALYLLAQKFKKRSLGIYTVSDNIVTQEADPAKERETGYTQMMELALEIAPQ</sequence>
<dbReference type="InterPro" id="IPR004402">
    <property type="entry name" value="DeoD-type"/>
</dbReference>
<comment type="catalytic activity">
    <reaction evidence="4">
        <text>uridine + phosphate = alpha-D-ribose 1-phosphate + uracil</text>
        <dbReference type="Rhea" id="RHEA:24388"/>
        <dbReference type="ChEBI" id="CHEBI:16704"/>
        <dbReference type="ChEBI" id="CHEBI:17568"/>
        <dbReference type="ChEBI" id="CHEBI:43474"/>
        <dbReference type="ChEBI" id="CHEBI:57720"/>
        <dbReference type="EC" id="2.4.2.3"/>
    </reaction>
</comment>
<dbReference type="CDD" id="cd09006">
    <property type="entry name" value="PNP_EcPNPI-like"/>
    <property type="match status" value="1"/>
</dbReference>
<feature type="binding site" evidence="5">
    <location>
        <position position="45"/>
    </location>
    <ligand>
        <name>phosphate</name>
        <dbReference type="ChEBI" id="CHEBI:43474"/>
        <note>ligand shared between dimeric partners</note>
    </ligand>
</feature>
<protein>
    <recommendedName>
        <fullName evidence="5">Purine nucleoside phosphorylase DeoD-type</fullName>
        <shortName evidence="5">PNP</shortName>
        <ecNumber evidence="5">2.4.2.1</ecNumber>
    </recommendedName>
</protein>
<feature type="site" description="Important for catalytic activity" evidence="5">
    <location>
        <position position="220"/>
    </location>
</feature>
<dbReference type="Pfam" id="PF01048">
    <property type="entry name" value="PNP_UDP_1"/>
    <property type="match status" value="1"/>
</dbReference>
<keyword evidence="2 5" id="KW-0328">Glycosyltransferase</keyword>
<dbReference type="NCBIfam" id="TIGR00107">
    <property type="entry name" value="deoD"/>
    <property type="match status" value="1"/>
</dbReference>
<dbReference type="GO" id="GO:0004731">
    <property type="term" value="F:purine-nucleoside phosphorylase activity"/>
    <property type="evidence" value="ECO:0007669"/>
    <property type="project" value="UniProtKB-UniRule"/>
</dbReference>
<dbReference type="GO" id="GO:0005829">
    <property type="term" value="C:cytosol"/>
    <property type="evidence" value="ECO:0007669"/>
    <property type="project" value="TreeGrafter"/>
</dbReference>
<dbReference type="GO" id="GO:0004850">
    <property type="term" value="F:uridine phosphorylase activity"/>
    <property type="evidence" value="ECO:0007669"/>
    <property type="project" value="UniProtKB-EC"/>
</dbReference>
<dbReference type="HAMAP" id="MF_01627">
    <property type="entry name" value="Pur_nucleosid_phosp"/>
    <property type="match status" value="1"/>
</dbReference>
<keyword evidence="8" id="KW-1185">Reference proteome</keyword>
<dbReference type="PANTHER" id="PTHR43691">
    <property type="entry name" value="URIDINE PHOSPHORYLASE"/>
    <property type="match status" value="1"/>
</dbReference>
<proteinExistence type="inferred from homology"/>
<dbReference type="InterPro" id="IPR000845">
    <property type="entry name" value="Nucleoside_phosphorylase_d"/>
</dbReference>
<dbReference type="GO" id="GO:0006218">
    <property type="term" value="P:uridine catabolic process"/>
    <property type="evidence" value="ECO:0007669"/>
    <property type="project" value="TreeGrafter"/>
</dbReference>
<dbReference type="SUPFAM" id="SSF53167">
    <property type="entry name" value="Purine and uridine phosphorylases"/>
    <property type="match status" value="1"/>
</dbReference>
<evidence type="ECO:0000259" key="6">
    <source>
        <dbReference type="Pfam" id="PF01048"/>
    </source>
</evidence>
<feature type="binding site" description="in other chain" evidence="5">
    <location>
        <begin position="89"/>
        <end position="92"/>
    </location>
    <ligand>
        <name>phosphate</name>
        <dbReference type="ChEBI" id="CHEBI:43474"/>
        <note>ligand shared between dimeric partners</note>
    </ligand>
</feature>
<dbReference type="InterPro" id="IPR018016">
    <property type="entry name" value="Nucleoside_phosphorylase_CS"/>
</dbReference>
<dbReference type="Gene3D" id="3.40.50.1580">
    <property type="entry name" value="Nucleoside phosphorylase domain"/>
    <property type="match status" value="1"/>
</dbReference>
<evidence type="ECO:0000256" key="4">
    <source>
        <dbReference type="ARBA" id="ARBA00048447"/>
    </source>
</evidence>
<name>A0AA43ZRT3_9LACT</name>
<feature type="binding site" description="in other chain" evidence="5">
    <location>
        <position position="22"/>
    </location>
    <ligand>
        <name>phosphate</name>
        <dbReference type="ChEBI" id="CHEBI:43474"/>
        <note>ligand shared between dimeric partners</note>
    </ligand>
</feature>
<comment type="catalytic activity">
    <reaction evidence="5">
        <text>a purine 2'-deoxy-D-ribonucleoside + phosphate = a purine nucleobase + 2-deoxy-alpha-D-ribose 1-phosphate</text>
        <dbReference type="Rhea" id="RHEA:36431"/>
        <dbReference type="ChEBI" id="CHEBI:26386"/>
        <dbReference type="ChEBI" id="CHEBI:43474"/>
        <dbReference type="ChEBI" id="CHEBI:57259"/>
        <dbReference type="ChEBI" id="CHEBI:142361"/>
        <dbReference type="EC" id="2.4.2.1"/>
    </reaction>
</comment>
<feature type="domain" description="Nucleoside phosphorylase" evidence="6">
    <location>
        <begin position="17"/>
        <end position="219"/>
    </location>
</feature>
<dbReference type="EC" id="2.4.2.1" evidence="5"/>
<dbReference type="PANTHER" id="PTHR43691:SF11">
    <property type="entry name" value="FI09636P-RELATED"/>
    <property type="match status" value="1"/>
</dbReference>
<feature type="binding site" description="in other chain" evidence="5">
    <location>
        <begin position="206"/>
        <end position="207"/>
    </location>
    <ligand>
        <name>a purine D-ribonucleoside</name>
        <dbReference type="ChEBI" id="CHEBI:142355"/>
        <note>ligand shared between dimeric partners</note>
    </ligand>
</feature>
<dbReference type="GO" id="GO:0042278">
    <property type="term" value="P:purine nucleoside metabolic process"/>
    <property type="evidence" value="ECO:0007669"/>
    <property type="project" value="UniProtKB-UniRule"/>
</dbReference>
<dbReference type="PROSITE" id="PS01232">
    <property type="entry name" value="PNP_UDP_1"/>
    <property type="match status" value="1"/>
</dbReference>
<dbReference type="AlphaFoldDB" id="A0AA43ZRT3"/>
<feature type="active site" description="Proton donor" evidence="5">
    <location>
        <position position="207"/>
    </location>
</feature>
<dbReference type="Proteomes" id="UP001171751">
    <property type="component" value="Unassembled WGS sequence"/>
</dbReference>
<organism evidence="7 8">
    <name type="scientific">Atopococcus tabaci</name>
    <dbReference type="NCBI Taxonomy" id="269774"/>
    <lineage>
        <taxon>Bacteria</taxon>
        <taxon>Bacillati</taxon>
        <taxon>Bacillota</taxon>
        <taxon>Bacilli</taxon>
        <taxon>Lactobacillales</taxon>
        <taxon>Carnobacteriaceae</taxon>
        <taxon>Atopococcus</taxon>
    </lineage>
</organism>
<gene>
    <name evidence="5 7" type="primary">deoD</name>
    <name evidence="7" type="ORF">Q4F26_02065</name>
</gene>
<comment type="caution">
    <text evidence="7">The sequence shown here is derived from an EMBL/GenBank/DDBJ whole genome shotgun (WGS) entry which is preliminary data.</text>
</comment>
<accession>A0AA43ZRT3</accession>
<dbReference type="NCBIfam" id="NF004489">
    <property type="entry name" value="PRK05819.1"/>
    <property type="match status" value="1"/>
</dbReference>
<evidence type="ECO:0000256" key="2">
    <source>
        <dbReference type="ARBA" id="ARBA00022676"/>
    </source>
</evidence>
<dbReference type="InterPro" id="IPR035994">
    <property type="entry name" value="Nucleoside_phosphorylase_sf"/>
</dbReference>
<evidence type="ECO:0000313" key="7">
    <source>
        <dbReference type="EMBL" id="MDO5457109.1"/>
    </source>
</evidence>
<comment type="catalytic activity">
    <reaction evidence="5">
        <text>a purine D-ribonucleoside + phosphate = a purine nucleobase + alpha-D-ribose 1-phosphate</text>
        <dbReference type="Rhea" id="RHEA:19805"/>
        <dbReference type="ChEBI" id="CHEBI:26386"/>
        <dbReference type="ChEBI" id="CHEBI:43474"/>
        <dbReference type="ChEBI" id="CHEBI:57720"/>
        <dbReference type="ChEBI" id="CHEBI:142355"/>
        <dbReference type="EC" id="2.4.2.1"/>
    </reaction>
</comment>
<feature type="binding site" description="in other chain" evidence="5">
    <location>
        <begin position="182"/>
        <end position="184"/>
    </location>
    <ligand>
        <name>a purine D-ribonucleoside</name>
        <dbReference type="ChEBI" id="CHEBI:142355"/>
        <note>ligand shared between dimeric partners</note>
    </ligand>
</feature>
<comment type="subunit">
    <text evidence="5">Homohexamer; trimer of homodimers.</text>
</comment>
<comment type="function">
    <text evidence="5">Catalyzes the reversible phosphorolytic breakdown of the N-glycosidic bond in the beta-(deoxy)ribonucleoside molecules, with the formation of the corresponding free purine bases and pentose-1-phosphate.</text>
</comment>
<evidence type="ECO:0000256" key="1">
    <source>
        <dbReference type="ARBA" id="ARBA00010456"/>
    </source>
</evidence>
<reference evidence="7" key="1">
    <citation type="submission" date="2023-07" db="EMBL/GenBank/DDBJ databases">
        <title>Between Cages and Wild: Unraveling the Impact of Captivity on Animal Microbiomes and Antimicrobial Resistance.</title>
        <authorList>
            <person name="Schmartz G.P."/>
            <person name="Rehner J."/>
            <person name="Schuff M.J."/>
            <person name="Becker S.L."/>
            <person name="Kravczyk M."/>
            <person name="Gurevich A."/>
            <person name="Francke R."/>
            <person name="Mueller R."/>
            <person name="Keller V."/>
            <person name="Keller A."/>
        </authorList>
    </citation>
    <scope>NUCLEOTIDE SEQUENCE</scope>
    <source>
        <strain evidence="7">S39M_St_73</strain>
    </source>
</reference>